<evidence type="ECO:0000256" key="1">
    <source>
        <dbReference type="ARBA" id="ARBA00004236"/>
    </source>
</evidence>
<dbReference type="NCBIfam" id="TIGR04126">
    <property type="entry name" value="PGF_CTERM"/>
    <property type="match status" value="1"/>
</dbReference>
<accession>A0A8A2VIE0</accession>
<dbReference type="Proteomes" id="UP000663203">
    <property type="component" value="Chromosome"/>
</dbReference>
<dbReference type="NCBIfam" id="TIGR04207">
    <property type="entry name" value="halo_sig_pep"/>
    <property type="match status" value="1"/>
</dbReference>
<evidence type="ECO:0000313" key="17">
    <source>
        <dbReference type="EMBL" id="QSX01117.1"/>
    </source>
</evidence>
<keyword evidence="18" id="KW-1185">Reference proteome</keyword>
<keyword evidence="11 14" id="KW-0472">Membrane</keyword>
<dbReference type="Pfam" id="PF18204">
    <property type="entry name" value="PGF-CTERM"/>
    <property type="match status" value="1"/>
</dbReference>
<evidence type="ECO:0000259" key="16">
    <source>
        <dbReference type="Pfam" id="PF25162"/>
    </source>
</evidence>
<evidence type="ECO:0000256" key="9">
    <source>
        <dbReference type="ARBA" id="ARBA00022729"/>
    </source>
</evidence>
<evidence type="ECO:0000256" key="5">
    <source>
        <dbReference type="ARBA" id="ARBA00022512"/>
    </source>
</evidence>
<evidence type="ECO:0000256" key="8">
    <source>
        <dbReference type="ARBA" id="ARBA00022692"/>
    </source>
</evidence>
<organism evidence="17 18">
    <name type="scientific">Haloterrigena alkaliphila</name>
    <dbReference type="NCBI Taxonomy" id="2816475"/>
    <lineage>
        <taxon>Archaea</taxon>
        <taxon>Methanobacteriati</taxon>
        <taxon>Methanobacteriota</taxon>
        <taxon>Stenosarchaea group</taxon>
        <taxon>Halobacteria</taxon>
        <taxon>Halobacteriales</taxon>
        <taxon>Natrialbaceae</taxon>
        <taxon>Haloterrigena</taxon>
    </lineage>
</organism>
<keyword evidence="5" id="KW-0134">Cell wall</keyword>
<sequence>MTNESTIREKGRAVFLAALMVLSVVAMSAAFVGSAAAATDDVTFADQATTGSSVDVEITDVDQADRLIIENASEEIGNVSVDDLETGEINTIELDDEITADTLDTGADDYDAYLADATGAAVGADSTADSWDNATLSLVDDASAVDQGPVSYVVDESTDDYMLEIVYENGDFSNLNADQVEITNRNGDSVNFDTLSGDANGVVTLSPAEKLASGSTIEILGVEHDIETTSTTLESGTDDSAYVGETIAIVGTTNEEIDIETEDRTVTRALGENSLVRTLDTSGLSDGSSVNVTFSDDSEGTLELDDLGVTVETDRSQYAQGNPIEATVEADDINRDVEVRILDSEGEEVDGAVDSGSLDSDGIYNAQLTAPKPGDYTVEVEDVDSGITVESDSFSVTEEEQVANFDANQYEQEIGDVVEFTVELEDTDSAYVNLSEVDNNYDATLNLTDTDDDGEVTVTFNTYYAGQDSDKAFTSEDDEVEVASETSFDSGVRLLDADYELEAFVTEDRERATDASFLVLSERNTGDVTTAVAPADLAHDDDLETILEASSESDTVANSDLLVAEVEASGVYGYLLNDDGELADGTGLELNLTNTHEPRYNDAEQILLSDIEGDSATVHEDAANDTFYVVVDVAAVTDGDTTIDADETWNVEFAVTEDNDYVDEDERTDATFSVEERSVEITGDFDEDERLQVGNGEESEITADSNVAPGTEVRYNVRLPTEVIGFNTEVTDDGSIVGTFDLSNYDAGDEIRSISVTELGDDASDSTKGVIVDEDPDKKDDKENGTEENGTEENGTEDNGTEDNGTEDNGTEDNGTEDNGTEENGEEDDDEDGTPGFGIAVALVAMLAAAMLALRRQN</sequence>
<proteinExistence type="inferred from homology"/>
<evidence type="ECO:0000256" key="6">
    <source>
        <dbReference type="ARBA" id="ARBA00022525"/>
    </source>
</evidence>
<keyword evidence="4" id="KW-1003">Cell membrane</keyword>
<dbReference type="RefSeq" id="WP_207290831.1">
    <property type="nucleotide sequence ID" value="NZ_CP071462.1"/>
</dbReference>
<keyword evidence="12" id="KW-0325">Glycoprotein</keyword>
<comment type="subcellular location">
    <subcellularLocation>
        <location evidence="1">Cell membrane</location>
    </subcellularLocation>
    <subcellularLocation>
        <location evidence="2">Secreted</location>
        <location evidence="2">Cell wall</location>
        <location evidence="2">S-layer</location>
    </subcellularLocation>
</comment>
<keyword evidence="8 14" id="KW-0812">Transmembrane</keyword>
<keyword evidence="10 14" id="KW-1133">Transmembrane helix</keyword>
<evidence type="ECO:0000256" key="14">
    <source>
        <dbReference type="SAM" id="Phobius"/>
    </source>
</evidence>
<dbReference type="GeneID" id="63185760"/>
<dbReference type="AlphaFoldDB" id="A0A8A2VIE0"/>
<feature type="domain" description="DUF7827" evidence="16">
    <location>
        <begin position="399"/>
        <end position="502"/>
    </location>
</feature>
<evidence type="ECO:0000256" key="11">
    <source>
        <dbReference type="ARBA" id="ARBA00023136"/>
    </source>
</evidence>
<dbReference type="GO" id="GO:0005886">
    <property type="term" value="C:plasma membrane"/>
    <property type="evidence" value="ECO:0007669"/>
    <property type="project" value="UniProtKB-SubCell"/>
</dbReference>
<dbReference type="EMBL" id="CP071462">
    <property type="protein sequence ID" value="QSX01117.1"/>
    <property type="molecule type" value="Genomic_DNA"/>
</dbReference>
<evidence type="ECO:0000256" key="3">
    <source>
        <dbReference type="ARBA" id="ARBA00009327"/>
    </source>
</evidence>
<feature type="compositionally biased region" description="Acidic residues" evidence="13">
    <location>
        <begin position="789"/>
        <end position="833"/>
    </location>
</feature>
<evidence type="ECO:0000256" key="2">
    <source>
        <dbReference type="ARBA" id="ARBA00004237"/>
    </source>
</evidence>
<evidence type="ECO:0000313" key="18">
    <source>
        <dbReference type="Proteomes" id="UP000663203"/>
    </source>
</evidence>
<protein>
    <submittedName>
        <fullName evidence="17">Surface glycoprotein</fullName>
    </submittedName>
</protein>
<keyword evidence="7" id="KW-0701">S-layer</keyword>
<evidence type="ECO:0000256" key="4">
    <source>
        <dbReference type="ARBA" id="ARBA00022475"/>
    </source>
</evidence>
<dbReference type="GO" id="GO:0030115">
    <property type="term" value="C:S-layer"/>
    <property type="evidence" value="ECO:0007669"/>
    <property type="project" value="UniProtKB-SubCell"/>
</dbReference>
<evidence type="ECO:0000259" key="15">
    <source>
        <dbReference type="Pfam" id="PF18204"/>
    </source>
</evidence>
<name>A0A8A2VIE0_9EURY</name>
<comment type="similarity">
    <text evidence="3">Belongs to the halobacterial S-layer protein family.</text>
</comment>
<evidence type="ECO:0000256" key="10">
    <source>
        <dbReference type="ARBA" id="ARBA00022989"/>
    </source>
</evidence>
<dbReference type="Pfam" id="PF25162">
    <property type="entry name" value="DUF7827"/>
    <property type="match status" value="1"/>
</dbReference>
<dbReference type="InterPro" id="IPR026452">
    <property type="entry name" value="Surf_glycop_sig_pep"/>
</dbReference>
<evidence type="ECO:0000256" key="12">
    <source>
        <dbReference type="ARBA" id="ARBA00023180"/>
    </source>
</evidence>
<dbReference type="InterPro" id="IPR026371">
    <property type="entry name" value="PGF_CTERM"/>
</dbReference>
<dbReference type="KEGG" id="hakz:J0X25_00605"/>
<feature type="region of interest" description="Disordered" evidence="13">
    <location>
        <begin position="756"/>
        <end position="837"/>
    </location>
</feature>
<keyword evidence="9" id="KW-0732">Signal</keyword>
<feature type="transmembrane region" description="Helical" evidence="14">
    <location>
        <begin position="836"/>
        <end position="854"/>
    </location>
</feature>
<reference evidence="17 18" key="1">
    <citation type="submission" date="2021-03" db="EMBL/GenBank/DDBJ databases">
        <title>Haloterrigena longa sp. nov. and Haloterrigena limicola sp. nov., extremely halophilic archaea isolated from a salt lake.</title>
        <authorList>
            <person name="Henglin C."/>
        </authorList>
    </citation>
    <scope>NUCLEOTIDE SEQUENCE [LARGE SCALE GENOMIC DNA]</scope>
    <source>
        <strain evidence="17 18">KZCA68</strain>
    </source>
</reference>
<feature type="domain" description="PGF-CTERM archaeal protein-sorting signal" evidence="15">
    <location>
        <begin position="834"/>
        <end position="856"/>
    </location>
</feature>
<dbReference type="InterPro" id="IPR057149">
    <property type="entry name" value="DUF7827"/>
</dbReference>
<evidence type="ECO:0000256" key="13">
    <source>
        <dbReference type="SAM" id="MobiDB-lite"/>
    </source>
</evidence>
<feature type="compositionally biased region" description="Basic and acidic residues" evidence="13">
    <location>
        <begin position="776"/>
        <end position="785"/>
    </location>
</feature>
<evidence type="ECO:0000256" key="7">
    <source>
        <dbReference type="ARBA" id="ARBA00022601"/>
    </source>
</evidence>
<gene>
    <name evidence="17" type="ORF">J0X25_00605</name>
</gene>
<keyword evidence="6" id="KW-0964">Secreted</keyword>